<comment type="catalytic activity">
    <reaction evidence="19">
        <text>FMN + ATP + H(+) = FAD + diphosphate</text>
        <dbReference type="Rhea" id="RHEA:17237"/>
        <dbReference type="ChEBI" id="CHEBI:15378"/>
        <dbReference type="ChEBI" id="CHEBI:30616"/>
        <dbReference type="ChEBI" id="CHEBI:33019"/>
        <dbReference type="ChEBI" id="CHEBI:57692"/>
        <dbReference type="ChEBI" id="CHEBI:58210"/>
        <dbReference type="EC" id="2.7.7.2"/>
    </reaction>
</comment>
<keyword evidence="14" id="KW-0274">FAD</keyword>
<dbReference type="EMBL" id="CP036432">
    <property type="protein sequence ID" value="QDV87950.1"/>
    <property type="molecule type" value="Genomic_DNA"/>
</dbReference>
<feature type="domain" description="Riboflavin kinase" evidence="21">
    <location>
        <begin position="270"/>
        <end position="394"/>
    </location>
</feature>
<evidence type="ECO:0000256" key="10">
    <source>
        <dbReference type="ARBA" id="ARBA00022679"/>
    </source>
</evidence>
<dbReference type="SMART" id="SM00904">
    <property type="entry name" value="Flavokinase"/>
    <property type="match status" value="1"/>
</dbReference>
<keyword evidence="8" id="KW-0285">Flavoprotein</keyword>
<protein>
    <recommendedName>
        <fullName evidence="7">Bifunctional riboflavin kinase/FMN adenylyltransferase</fullName>
        <ecNumber evidence="5">2.7.1.26</ecNumber>
        <ecNumber evidence="6">2.7.7.2</ecNumber>
    </recommendedName>
    <alternativeName>
        <fullName evidence="17">Riboflavin biosynthesis protein RibF</fullName>
    </alternativeName>
</protein>
<evidence type="ECO:0000256" key="5">
    <source>
        <dbReference type="ARBA" id="ARBA00012105"/>
    </source>
</evidence>
<dbReference type="Gene3D" id="3.40.50.620">
    <property type="entry name" value="HUPs"/>
    <property type="match status" value="1"/>
</dbReference>
<comment type="catalytic activity">
    <reaction evidence="18">
        <text>riboflavin + ATP = FMN + ADP + H(+)</text>
        <dbReference type="Rhea" id="RHEA:14357"/>
        <dbReference type="ChEBI" id="CHEBI:15378"/>
        <dbReference type="ChEBI" id="CHEBI:30616"/>
        <dbReference type="ChEBI" id="CHEBI:57986"/>
        <dbReference type="ChEBI" id="CHEBI:58210"/>
        <dbReference type="ChEBI" id="CHEBI:456216"/>
        <dbReference type="EC" id="2.7.1.26"/>
    </reaction>
</comment>
<dbReference type="InterPro" id="IPR002606">
    <property type="entry name" value="Riboflavin_kinase_bac"/>
</dbReference>
<keyword evidence="15" id="KW-0067">ATP-binding</keyword>
<dbReference type="InterPro" id="IPR023468">
    <property type="entry name" value="Riboflavin_kinase"/>
</dbReference>
<dbReference type="Gene3D" id="2.40.30.30">
    <property type="entry name" value="Riboflavin kinase-like"/>
    <property type="match status" value="1"/>
</dbReference>
<dbReference type="EC" id="2.7.7.2" evidence="6"/>
<comment type="pathway">
    <text evidence="2">Cofactor biosynthesis; FAD biosynthesis; FAD from FMN: step 1/1.</text>
</comment>
<dbReference type="InterPro" id="IPR015864">
    <property type="entry name" value="FAD_synthase"/>
</dbReference>
<accession>A0ABX5Y2G0</accession>
<gene>
    <name evidence="22" type="primary">ribF</name>
    <name evidence="22" type="ORF">TBK1r_69820</name>
</gene>
<evidence type="ECO:0000256" key="15">
    <source>
        <dbReference type="ARBA" id="ARBA00022840"/>
    </source>
</evidence>
<dbReference type="NCBIfam" id="TIGR00083">
    <property type="entry name" value="ribF"/>
    <property type="match status" value="1"/>
</dbReference>
<dbReference type="NCBIfam" id="NF004160">
    <property type="entry name" value="PRK05627.1-3"/>
    <property type="match status" value="1"/>
</dbReference>
<evidence type="ECO:0000256" key="19">
    <source>
        <dbReference type="ARBA" id="ARBA00049494"/>
    </source>
</evidence>
<dbReference type="SUPFAM" id="SSF52374">
    <property type="entry name" value="Nucleotidylyl transferase"/>
    <property type="match status" value="1"/>
</dbReference>
<reference evidence="22 23" key="1">
    <citation type="submission" date="2019-02" db="EMBL/GenBank/DDBJ databases">
        <title>Deep-cultivation of Planctomycetes and their phenomic and genomic characterization uncovers novel biology.</title>
        <authorList>
            <person name="Wiegand S."/>
            <person name="Jogler M."/>
            <person name="Boedeker C."/>
            <person name="Pinto D."/>
            <person name="Vollmers J."/>
            <person name="Rivas-Marin E."/>
            <person name="Kohn T."/>
            <person name="Peeters S.H."/>
            <person name="Heuer A."/>
            <person name="Rast P."/>
            <person name="Oberbeckmann S."/>
            <person name="Bunk B."/>
            <person name="Jeske O."/>
            <person name="Meyerdierks A."/>
            <person name="Storesund J.E."/>
            <person name="Kallscheuer N."/>
            <person name="Luecker S."/>
            <person name="Lage O.M."/>
            <person name="Pohl T."/>
            <person name="Merkel B.J."/>
            <person name="Hornburger P."/>
            <person name="Mueller R.-W."/>
            <person name="Bruemmer F."/>
            <person name="Labrenz M."/>
            <person name="Spormann A.M."/>
            <person name="Op den Camp H."/>
            <person name="Overmann J."/>
            <person name="Amann R."/>
            <person name="Jetten M.S.M."/>
            <person name="Mascher T."/>
            <person name="Medema M.H."/>
            <person name="Devos D.P."/>
            <person name="Kaster A.-K."/>
            <person name="Ovreas L."/>
            <person name="Rohde M."/>
            <person name="Galperin M.Y."/>
            <person name="Jogler C."/>
        </authorList>
    </citation>
    <scope>NUCLEOTIDE SEQUENCE [LARGE SCALE GENOMIC DNA]</scope>
    <source>
        <strain evidence="22 23">TBK1r</strain>
    </source>
</reference>
<sequence>MPGRWRGPADYKRSSAVWREPTGPTITKPGRWREPADASPSESCGGPFGRDFRPHSPDPCQSAKLRVLAPDCGRPLPAHSLLVTEIVSIPDITLSAVDAALQGGVVSIGNFDGVHLGHASLLGQTRQLADRLGGPAIACLFDPHPIAILRPELAPKRLTSVEERARRMTKLGIDYLVVCQTSTDLLNLSPERFFGALVRDNLKCRGVVEGENFCFGKDRRGDVEVLRTLCHDQGIEFRVAEMESADGAMISSTRIRDLLAEGNVREAAAMMDTPHLLCGVVAQGDRRGRTLGFPTANLEQIDVVIPAGGVYAGFASVGTTRHPAAIHIGESPTFQSGDPTKVEVHLIGFSGDLYGQTVSVELIDRVRGVVRFDSVEAIADQLRKDIQSAQQLLALP</sequence>
<evidence type="ECO:0000313" key="23">
    <source>
        <dbReference type="Proteomes" id="UP000318081"/>
    </source>
</evidence>
<dbReference type="InterPro" id="IPR014729">
    <property type="entry name" value="Rossmann-like_a/b/a_fold"/>
</dbReference>
<comment type="function">
    <text evidence="1">Catalyzes the phosphorylation of riboflavin to FMN followed by the adenylation of FMN to FAD.</text>
</comment>
<keyword evidence="11" id="KW-0548">Nucleotidyltransferase</keyword>
<keyword evidence="16" id="KW-0511">Multifunctional enzyme</keyword>
<dbReference type="EC" id="2.7.1.26" evidence="5"/>
<dbReference type="InterPro" id="IPR015865">
    <property type="entry name" value="Riboflavin_kinase_bac/euk"/>
</dbReference>
<evidence type="ECO:0000256" key="2">
    <source>
        <dbReference type="ARBA" id="ARBA00004726"/>
    </source>
</evidence>
<dbReference type="PANTHER" id="PTHR22749:SF6">
    <property type="entry name" value="RIBOFLAVIN KINASE"/>
    <property type="match status" value="1"/>
</dbReference>
<dbReference type="Proteomes" id="UP000318081">
    <property type="component" value="Chromosome"/>
</dbReference>
<evidence type="ECO:0000256" key="8">
    <source>
        <dbReference type="ARBA" id="ARBA00022630"/>
    </source>
</evidence>
<evidence type="ECO:0000256" key="3">
    <source>
        <dbReference type="ARBA" id="ARBA00005201"/>
    </source>
</evidence>
<feature type="region of interest" description="Disordered" evidence="20">
    <location>
        <begin position="1"/>
        <end position="58"/>
    </location>
</feature>
<dbReference type="Pfam" id="PF06574">
    <property type="entry name" value="FAD_syn"/>
    <property type="match status" value="1"/>
</dbReference>
<evidence type="ECO:0000256" key="6">
    <source>
        <dbReference type="ARBA" id="ARBA00012393"/>
    </source>
</evidence>
<evidence type="ECO:0000256" key="11">
    <source>
        <dbReference type="ARBA" id="ARBA00022695"/>
    </source>
</evidence>
<keyword evidence="10" id="KW-0808">Transferase</keyword>
<evidence type="ECO:0000256" key="1">
    <source>
        <dbReference type="ARBA" id="ARBA00002121"/>
    </source>
</evidence>
<evidence type="ECO:0000313" key="22">
    <source>
        <dbReference type="EMBL" id="QDV87950.1"/>
    </source>
</evidence>
<evidence type="ECO:0000256" key="12">
    <source>
        <dbReference type="ARBA" id="ARBA00022741"/>
    </source>
</evidence>
<evidence type="ECO:0000256" key="9">
    <source>
        <dbReference type="ARBA" id="ARBA00022643"/>
    </source>
</evidence>
<keyword evidence="13 22" id="KW-0418">Kinase</keyword>
<evidence type="ECO:0000256" key="7">
    <source>
        <dbReference type="ARBA" id="ARBA00018483"/>
    </source>
</evidence>
<dbReference type="InterPro" id="IPR023465">
    <property type="entry name" value="Riboflavin_kinase_dom_sf"/>
</dbReference>
<evidence type="ECO:0000256" key="14">
    <source>
        <dbReference type="ARBA" id="ARBA00022827"/>
    </source>
</evidence>
<dbReference type="PANTHER" id="PTHR22749">
    <property type="entry name" value="RIBOFLAVIN KINASE/FMN ADENYLYLTRANSFERASE"/>
    <property type="match status" value="1"/>
</dbReference>
<dbReference type="InterPro" id="IPR004821">
    <property type="entry name" value="Cyt_trans-like"/>
</dbReference>
<keyword evidence="12" id="KW-0547">Nucleotide-binding</keyword>
<evidence type="ECO:0000256" key="18">
    <source>
        <dbReference type="ARBA" id="ARBA00047880"/>
    </source>
</evidence>
<evidence type="ECO:0000256" key="4">
    <source>
        <dbReference type="ARBA" id="ARBA00010214"/>
    </source>
</evidence>
<proteinExistence type="inferred from homology"/>
<keyword evidence="9" id="KW-0288">FMN</keyword>
<dbReference type="GO" id="GO:0016301">
    <property type="term" value="F:kinase activity"/>
    <property type="evidence" value="ECO:0007669"/>
    <property type="project" value="UniProtKB-KW"/>
</dbReference>
<dbReference type="NCBIfam" id="TIGR00125">
    <property type="entry name" value="cyt_tran_rel"/>
    <property type="match status" value="1"/>
</dbReference>
<evidence type="ECO:0000256" key="13">
    <source>
        <dbReference type="ARBA" id="ARBA00022777"/>
    </source>
</evidence>
<dbReference type="Pfam" id="PF01687">
    <property type="entry name" value="Flavokinase"/>
    <property type="match status" value="1"/>
</dbReference>
<name>A0ABX5Y2G0_9BACT</name>
<evidence type="ECO:0000256" key="16">
    <source>
        <dbReference type="ARBA" id="ARBA00023268"/>
    </source>
</evidence>
<dbReference type="CDD" id="cd02064">
    <property type="entry name" value="FAD_synthetase_N"/>
    <property type="match status" value="1"/>
</dbReference>
<evidence type="ECO:0000256" key="20">
    <source>
        <dbReference type="SAM" id="MobiDB-lite"/>
    </source>
</evidence>
<comment type="similarity">
    <text evidence="4">Belongs to the RibF family.</text>
</comment>
<keyword evidence="23" id="KW-1185">Reference proteome</keyword>
<evidence type="ECO:0000259" key="21">
    <source>
        <dbReference type="SMART" id="SM00904"/>
    </source>
</evidence>
<dbReference type="SUPFAM" id="SSF82114">
    <property type="entry name" value="Riboflavin kinase-like"/>
    <property type="match status" value="1"/>
</dbReference>
<comment type="pathway">
    <text evidence="3">Cofactor biosynthesis; FMN biosynthesis; FMN from riboflavin (ATP route): step 1/1.</text>
</comment>
<organism evidence="22 23">
    <name type="scientific">Stieleria magnilauensis</name>
    <dbReference type="NCBI Taxonomy" id="2527963"/>
    <lineage>
        <taxon>Bacteria</taxon>
        <taxon>Pseudomonadati</taxon>
        <taxon>Planctomycetota</taxon>
        <taxon>Planctomycetia</taxon>
        <taxon>Pirellulales</taxon>
        <taxon>Pirellulaceae</taxon>
        <taxon>Stieleria</taxon>
    </lineage>
</organism>
<evidence type="ECO:0000256" key="17">
    <source>
        <dbReference type="ARBA" id="ARBA00032176"/>
    </source>
</evidence>